<dbReference type="InterPro" id="IPR042101">
    <property type="entry name" value="SRP54_N_sf"/>
</dbReference>
<dbReference type="Pfam" id="PF02978">
    <property type="entry name" value="SRP_SPB"/>
    <property type="match status" value="1"/>
</dbReference>
<comment type="catalytic activity">
    <reaction evidence="1">
        <text>[protein]-peptidylproline (omega=180) = [protein]-peptidylproline (omega=0)</text>
        <dbReference type="Rhea" id="RHEA:16237"/>
        <dbReference type="Rhea" id="RHEA-COMP:10747"/>
        <dbReference type="Rhea" id="RHEA-COMP:10748"/>
        <dbReference type="ChEBI" id="CHEBI:83833"/>
        <dbReference type="ChEBI" id="CHEBI:83834"/>
        <dbReference type="EC" id="5.2.1.8"/>
    </reaction>
</comment>
<dbReference type="PANTHER" id="PTHR11564:SF5">
    <property type="entry name" value="SIGNAL RECOGNITION PARTICLE SUBUNIT SRP54"/>
    <property type="match status" value="1"/>
</dbReference>
<evidence type="ECO:0000256" key="7">
    <source>
        <dbReference type="ARBA" id="ARBA00022490"/>
    </source>
</evidence>
<dbReference type="PROSITE" id="PS00300">
    <property type="entry name" value="SRP54"/>
    <property type="match status" value="1"/>
</dbReference>
<dbReference type="InterPro" id="IPR013822">
    <property type="entry name" value="Signal_recog_particl_SRP54_hlx"/>
</dbReference>
<dbReference type="EC" id="5.2.1.8" evidence="6"/>
<dbReference type="CDD" id="cd17875">
    <property type="entry name" value="SRP54_G"/>
    <property type="match status" value="1"/>
</dbReference>
<keyword evidence="16" id="KW-0539">Nucleus</keyword>
<evidence type="ECO:0000256" key="4">
    <source>
        <dbReference type="ARBA" id="ARBA00004496"/>
    </source>
</evidence>
<dbReference type="Gene3D" id="2.130.10.10">
    <property type="entry name" value="YVTN repeat-like/Quinoprotein amine dehydrogenase"/>
    <property type="match status" value="1"/>
</dbReference>
<dbReference type="InterPro" id="IPR037218">
    <property type="entry name" value="PTPA_sf"/>
</dbReference>
<evidence type="ECO:0000313" key="25">
    <source>
        <dbReference type="EMBL" id="OAF67534.1"/>
    </source>
</evidence>
<dbReference type="Proteomes" id="UP000078046">
    <property type="component" value="Unassembled WGS sequence"/>
</dbReference>
<keyword evidence="11" id="KW-0694">RNA-binding</keyword>
<evidence type="ECO:0000256" key="1">
    <source>
        <dbReference type="ARBA" id="ARBA00000971"/>
    </source>
</evidence>
<dbReference type="InterPro" id="IPR015943">
    <property type="entry name" value="WD40/YVTN_repeat-like_dom_sf"/>
</dbReference>
<protein>
    <recommendedName>
        <fullName evidence="21">Serine/threonine-protein phosphatase 2A activator</fullName>
        <ecNumber evidence="20">3.6.5.4</ecNumber>
        <ecNumber evidence="6">5.2.1.8</ecNumber>
    </recommendedName>
    <alternativeName>
        <fullName evidence="22">Phosphotyrosyl phosphatase activator</fullName>
    </alternativeName>
    <alternativeName>
        <fullName evidence="19">Signal recognition particle 54 kDa protein</fullName>
    </alternativeName>
    <alternativeName>
        <fullName evidence="18">Signal recognition particle subunit SRP54</fullName>
    </alternativeName>
</protein>
<evidence type="ECO:0000256" key="18">
    <source>
        <dbReference type="ARBA" id="ARBA00034832"/>
    </source>
</evidence>
<reference evidence="25 26" key="1">
    <citation type="submission" date="2016-04" db="EMBL/GenBank/DDBJ databases">
        <title>The genome of Intoshia linei affirms orthonectids as highly simplified spiralians.</title>
        <authorList>
            <person name="Mikhailov K.V."/>
            <person name="Slusarev G.S."/>
            <person name="Nikitin M.A."/>
            <person name="Logacheva M.D."/>
            <person name="Penin A."/>
            <person name="Aleoshin V."/>
            <person name="Panchin Y.V."/>
        </authorList>
    </citation>
    <scope>NUCLEOTIDE SEQUENCE [LARGE SCALE GENOMIC DNA]</scope>
    <source>
        <strain evidence="25">Intl2013</strain>
        <tissue evidence="25">Whole animal</tissue>
    </source>
</reference>
<evidence type="ECO:0000256" key="19">
    <source>
        <dbReference type="ARBA" id="ARBA00034907"/>
    </source>
</evidence>
<evidence type="ECO:0000256" key="23">
    <source>
        <dbReference type="ARBA" id="ARBA00048157"/>
    </source>
</evidence>
<keyword evidence="17" id="KW-0687">Ribonucleoprotein</keyword>
<evidence type="ECO:0000256" key="14">
    <source>
        <dbReference type="ARBA" id="ARBA00023135"/>
    </source>
</evidence>
<evidence type="ECO:0000256" key="9">
    <source>
        <dbReference type="ARBA" id="ARBA00022801"/>
    </source>
</evidence>
<keyword evidence="13" id="KW-0342">GTP-binding</keyword>
<dbReference type="Pfam" id="PF00448">
    <property type="entry name" value="SRP54"/>
    <property type="match status" value="1"/>
</dbReference>
<keyword evidence="7" id="KW-0963">Cytoplasm</keyword>
<dbReference type="GO" id="GO:0003924">
    <property type="term" value="F:GTPase activity"/>
    <property type="evidence" value="ECO:0007669"/>
    <property type="project" value="InterPro"/>
</dbReference>
<accession>A0A177B281</accession>
<name>A0A177B281_9BILA</name>
<dbReference type="SUPFAM" id="SSF50978">
    <property type="entry name" value="WD40 repeat-like"/>
    <property type="match status" value="1"/>
</dbReference>
<comment type="catalytic activity">
    <reaction evidence="23">
        <text>GTP + H2O = GDP + phosphate + H(+)</text>
        <dbReference type="Rhea" id="RHEA:19669"/>
        <dbReference type="ChEBI" id="CHEBI:15377"/>
        <dbReference type="ChEBI" id="CHEBI:15378"/>
        <dbReference type="ChEBI" id="CHEBI:37565"/>
        <dbReference type="ChEBI" id="CHEBI:43474"/>
        <dbReference type="ChEBI" id="CHEBI:58189"/>
        <dbReference type="EC" id="3.6.5.4"/>
    </reaction>
    <physiologicalReaction direction="left-to-right" evidence="23">
        <dbReference type="Rhea" id="RHEA:19670"/>
    </physiologicalReaction>
</comment>
<dbReference type="Gene3D" id="3.40.50.300">
    <property type="entry name" value="P-loop containing nucleotide triphosphate hydrolases"/>
    <property type="match status" value="2"/>
</dbReference>
<keyword evidence="15" id="KW-0413">Isomerase</keyword>
<dbReference type="Pfam" id="PF02881">
    <property type="entry name" value="SRP54_N"/>
    <property type="match status" value="1"/>
</dbReference>
<dbReference type="FunFam" id="3.40.50.300:FF:000022">
    <property type="entry name" value="Signal recognition particle 54 kDa subunit"/>
    <property type="match status" value="1"/>
</dbReference>
<dbReference type="SUPFAM" id="SSF52540">
    <property type="entry name" value="P-loop containing nucleoside triphosphate hydrolases"/>
    <property type="match status" value="1"/>
</dbReference>
<evidence type="ECO:0000256" key="20">
    <source>
        <dbReference type="ARBA" id="ARBA00035672"/>
    </source>
</evidence>
<dbReference type="CDD" id="cd04087">
    <property type="entry name" value="PTPA"/>
    <property type="match status" value="1"/>
</dbReference>
<dbReference type="GO" id="GO:0019211">
    <property type="term" value="F:phosphatase activator activity"/>
    <property type="evidence" value="ECO:0007669"/>
    <property type="project" value="InterPro"/>
</dbReference>
<evidence type="ECO:0000256" key="6">
    <source>
        <dbReference type="ARBA" id="ARBA00013194"/>
    </source>
</evidence>
<dbReference type="InterPro" id="IPR036891">
    <property type="entry name" value="Signal_recog_part_SRP54_M_sf"/>
</dbReference>
<dbReference type="FunFam" id="1.10.260.30:FF:000002">
    <property type="entry name" value="Signal recognition particle 54 kDa protein"/>
    <property type="match status" value="1"/>
</dbReference>
<dbReference type="InterPro" id="IPR004125">
    <property type="entry name" value="Signal_recog_particle_SRP54_M"/>
</dbReference>
<evidence type="ECO:0000256" key="13">
    <source>
        <dbReference type="ARBA" id="ARBA00023134"/>
    </source>
</evidence>
<dbReference type="SMART" id="SM00962">
    <property type="entry name" value="SRP54"/>
    <property type="match status" value="1"/>
</dbReference>
<dbReference type="SUPFAM" id="SSF140984">
    <property type="entry name" value="PTPA-like"/>
    <property type="match status" value="1"/>
</dbReference>
<dbReference type="EMBL" id="LWCA01000637">
    <property type="protein sequence ID" value="OAF67534.1"/>
    <property type="molecule type" value="Genomic_DNA"/>
</dbReference>
<dbReference type="InterPro" id="IPR022941">
    <property type="entry name" value="SRP54"/>
</dbReference>
<evidence type="ECO:0000256" key="10">
    <source>
        <dbReference type="ARBA" id="ARBA00022824"/>
    </source>
</evidence>
<evidence type="ECO:0000256" key="16">
    <source>
        <dbReference type="ARBA" id="ARBA00023242"/>
    </source>
</evidence>
<keyword evidence="9" id="KW-0378">Hydrolase</keyword>
<evidence type="ECO:0000256" key="2">
    <source>
        <dbReference type="ARBA" id="ARBA00004240"/>
    </source>
</evidence>
<dbReference type="Pfam" id="PF03095">
    <property type="entry name" value="PTPA"/>
    <property type="match status" value="1"/>
</dbReference>
<evidence type="ECO:0000256" key="8">
    <source>
        <dbReference type="ARBA" id="ARBA00022741"/>
    </source>
</evidence>
<keyword evidence="26" id="KW-1185">Reference proteome</keyword>
<dbReference type="EC" id="3.6.5.4" evidence="20"/>
<feature type="domain" description="SRP54-type proteins GTP-binding" evidence="24">
    <location>
        <begin position="435"/>
        <end position="448"/>
    </location>
</feature>
<dbReference type="SMART" id="SM00963">
    <property type="entry name" value="SRP54_N"/>
    <property type="match status" value="1"/>
</dbReference>
<dbReference type="SUPFAM" id="SSF47364">
    <property type="entry name" value="Domain of the SRP/SRP receptor G-proteins"/>
    <property type="match status" value="1"/>
</dbReference>
<evidence type="ECO:0000256" key="22">
    <source>
        <dbReference type="ARBA" id="ARBA00044820"/>
    </source>
</evidence>
<evidence type="ECO:0000259" key="24">
    <source>
        <dbReference type="PROSITE" id="PS00300"/>
    </source>
</evidence>
<dbReference type="GO" id="GO:0030942">
    <property type="term" value="F:endoplasmic reticulum signal peptide binding"/>
    <property type="evidence" value="ECO:0007669"/>
    <property type="project" value="TreeGrafter"/>
</dbReference>
<evidence type="ECO:0000256" key="11">
    <source>
        <dbReference type="ARBA" id="ARBA00022884"/>
    </source>
</evidence>
<dbReference type="GO" id="GO:0008312">
    <property type="term" value="F:7S RNA binding"/>
    <property type="evidence" value="ECO:0007669"/>
    <property type="project" value="InterPro"/>
</dbReference>
<keyword evidence="10" id="KW-0256">Endoplasmic reticulum</keyword>
<dbReference type="InterPro" id="IPR027417">
    <property type="entry name" value="P-loop_NTPase"/>
</dbReference>
<dbReference type="SUPFAM" id="SSF47446">
    <property type="entry name" value="Signal peptide-binding domain"/>
    <property type="match status" value="1"/>
</dbReference>
<sequence>MGILRSGSRDTKLVSEPKQKIITQHITLPLIIMKGFDTSKQEWIEKHTISVHNDWVRCVSWGPFLMQNVIVSCSQDGHVNVLTNENDKWICRLLENNKEPMWNISWSATGHLVAISGKYNKLSIWNTSLPEWVCINNEHDSKGSWKSLTKALRSLTNSTIVDEDAFKALLKEVCGALVAADVNIHIVQKLRQNIRNKIDIENMAAGLSKRRMIQTALFDELVGILEPVSCTKWTPLKGRRNIVMFVGLQGSGKTTTCIKLAHFYRKKSWKVGLICTDTFRAGAYDQLKQGASKANIPHYGSYYESDPVVIATEGVKKFKSELFDIIIIDTSGRHKQEAALFEEMLQLNNAVKPDNIIFTMDATIGQACFAQAKSFRDTVNIGSIIVTKLDVGWNLNEFEVYLKPRVSVKYEVKYISLSCAVRDRHDVDVGATNSPIIFIGTGEHIDEFELFNAKTFINKMLGMGDIKGLIQQVEELNINNDLMNTLKKGQFSIRNMYEQFQNIMKIGTFGQIMNMIPGFGSELCGKYSEVESAAKLRKMMTIMDSMNDKELDNTDGAKLFNKEVGRITRVARGSGVSYREVQELLLQHSKFAQMVKKMGGMKGLMGKAGDMNNLNPRQMPRLNQEIAKFMDPRMLNQMGLMIVLLMIIKFKLCLAFQKGEFTKLLFIYKDLMTFLKNVSLQCENVSKMSKHSENIMSVINLLDFIQNTAVSTNTGEKKSSQRYGFPGYRVFYDKIENEIPTEIEKFLNGNYSNASVEISTYIIEAFGNSTRIDFGTGHELSFLAFICCLEKIGFLSKDDYASIGLYLFERYTEIVRLVIEKFHLEPAGSHGVWSLDDYQFIPFIFGSSQLIGNDSISTSCYTDPVKCAELSVNFLFFNMVNYIHTVKTGPFSEHSNQLWNISGVNSWTKINSGLLKMYEAECLLESPDFRIIPVILNPLNIEALFTDFQIIFFTKP</sequence>
<dbReference type="GO" id="GO:0005783">
    <property type="term" value="C:endoplasmic reticulum"/>
    <property type="evidence" value="ECO:0007669"/>
    <property type="project" value="UniProtKB-SubCell"/>
</dbReference>
<dbReference type="Gene3D" id="1.20.120.140">
    <property type="entry name" value="Signal recognition particle SRP54, nucleotide-binding domain"/>
    <property type="match status" value="2"/>
</dbReference>
<dbReference type="SMART" id="SM00382">
    <property type="entry name" value="AAA"/>
    <property type="match status" value="1"/>
</dbReference>
<evidence type="ECO:0000256" key="15">
    <source>
        <dbReference type="ARBA" id="ARBA00023235"/>
    </source>
</evidence>
<evidence type="ECO:0000313" key="26">
    <source>
        <dbReference type="Proteomes" id="UP000078046"/>
    </source>
</evidence>
<comment type="caution">
    <text evidence="25">The sequence shown here is derived from an EMBL/GenBank/DDBJ whole genome shotgun (WGS) entry which is preliminary data.</text>
</comment>
<dbReference type="GO" id="GO:0016607">
    <property type="term" value="C:nuclear speck"/>
    <property type="evidence" value="ECO:0007669"/>
    <property type="project" value="UniProtKB-SubCell"/>
</dbReference>
<evidence type="ECO:0000256" key="5">
    <source>
        <dbReference type="ARBA" id="ARBA00005450"/>
    </source>
</evidence>
<evidence type="ECO:0000256" key="21">
    <source>
        <dbReference type="ARBA" id="ARBA00044786"/>
    </source>
</evidence>
<evidence type="ECO:0000256" key="3">
    <source>
        <dbReference type="ARBA" id="ARBA00004324"/>
    </source>
</evidence>
<keyword evidence="14" id="KW-0733">Signal recognition particle</keyword>
<evidence type="ECO:0000256" key="17">
    <source>
        <dbReference type="ARBA" id="ARBA00023274"/>
    </source>
</evidence>
<keyword evidence="8" id="KW-0547">Nucleotide-binding</keyword>
<comment type="subcellular location">
    <subcellularLocation>
        <location evidence="4">Cytoplasm</location>
    </subcellularLocation>
    <subcellularLocation>
        <location evidence="2">Endoplasmic reticulum</location>
    </subcellularLocation>
    <subcellularLocation>
        <location evidence="3">Nucleus speckle</location>
    </subcellularLocation>
</comment>
<comment type="similarity">
    <text evidence="5">Belongs to the GTP-binding SRP family. SRP54 subfamily.</text>
</comment>
<organism evidence="25 26">
    <name type="scientific">Intoshia linei</name>
    <dbReference type="NCBI Taxonomy" id="1819745"/>
    <lineage>
        <taxon>Eukaryota</taxon>
        <taxon>Metazoa</taxon>
        <taxon>Spiralia</taxon>
        <taxon>Lophotrochozoa</taxon>
        <taxon>Mesozoa</taxon>
        <taxon>Orthonectida</taxon>
        <taxon>Rhopaluridae</taxon>
        <taxon>Intoshia</taxon>
    </lineage>
</organism>
<dbReference type="GO" id="GO:0005525">
    <property type="term" value="F:GTP binding"/>
    <property type="evidence" value="ECO:0007669"/>
    <property type="project" value="UniProtKB-KW"/>
</dbReference>
<gene>
    <name evidence="25" type="ORF">A3Q56_04637</name>
</gene>
<dbReference type="InterPro" id="IPR036225">
    <property type="entry name" value="SRP/SRP_N"/>
</dbReference>
<dbReference type="Gene3D" id="1.20.120.1150">
    <property type="match status" value="1"/>
</dbReference>
<dbReference type="Gene3D" id="1.10.260.30">
    <property type="entry name" value="Signal recognition particle, SRP54 subunit, M-domain"/>
    <property type="match status" value="1"/>
</dbReference>
<dbReference type="InterPro" id="IPR000897">
    <property type="entry name" value="SRP54_GTPase_dom"/>
</dbReference>
<dbReference type="OrthoDB" id="10250817at2759"/>
<dbReference type="GO" id="GO:0005829">
    <property type="term" value="C:cytosol"/>
    <property type="evidence" value="ECO:0007669"/>
    <property type="project" value="TreeGrafter"/>
</dbReference>
<dbReference type="SMART" id="SM00320">
    <property type="entry name" value="WD40"/>
    <property type="match status" value="2"/>
</dbReference>
<dbReference type="GO" id="GO:0005786">
    <property type="term" value="C:signal recognition particle, endoplasmic reticulum targeting"/>
    <property type="evidence" value="ECO:0007669"/>
    <property type="project" value="UniProtKB-KW"/>
</dbReference>
<keyword evidence="12" id="KW-0697">Rotamase</keyword>
<dbReference type="AlphaFoldDB" id="A0A177B281"/>
<dbReference type="InterPro" id="IPR001680">
    <property type="entry name" value="WD40_rpt"/>
</dbReference>
<proteinExistence type="inferred from homology"/>
<evidence type="ECO:0000256" key="12">
    <source>
        <dbReference type="ARBA" id="ARBA00023110"/>
    </source>
</evidence>
<dbReference type="InterPro" id="IPR043170">
    <property type="entry name" value="PTPA_C_lid"/>
</dbReference>
<dbReference type="GO" id="GO:0003755">
    <property type="term" value="F:peptidyl-prolyl cis-trans isomerase activity"/>
    <property type="evidence" value="ECO:0007669"/>
    <property type="project" value="UniProtKB-KW"/>
</dbReference>
<dbReference type="InterPro" id="IPR036322">
    <property type="entry name" value="WD40_repeat_dom_sf"/>
</dbReference>
<dbReference type="GO" id="GO:0006616">
    <property type="term" value="P:SRP-dependent cotranslational protein targeting to membrane, translocation"/>
    <property type="evidence" value="ECO:0007669"/>
    <property type="project" value="TreeGrafter"/>
</dbReference>
<dbReference type="PANTHER" id="PTHR11564">
    <property type="entry name" value="SIGNAL RECOGNITION PARTICLE 54K PROTEIN SRP54"/>
    <property type="match status" value="1"/>
</dbReference>
<dbReference type="InterPro" id="IPR003593">
    <property type="entry name" value="AAA+_ATPase"/>
</dbReference>
<dbReference type="InterPro" id="IPR004327">
    <property type="entry name" value="Phstyr_phstse_ac"/>
</dbReference>